<dbReference type="Gene3D" id="1.10.510.10">
    <property type="entry name" value="Transferase(Phosphotransferase) domain 1"/>
    <property type="match status" value="1"/>
</dbReference>
<sequence>QNQIPEYGVTVEIGNFKADLGSVRVVLDKEGDSFKSFMSGVAGGAGLVTLILIIVTVTLVMKVKKAKMLKNEPSSLIALAEAQSGSDVTTKPNLKQILDSVVEMGNKLKMDNLIVSLDQLIIGRTIGTGHFSLVYEGLLMRGSGQPPQQVAVKALKDPIAHNIDLVGLVEEAVIMREFKHPNVLGLIGLAEKEPGVPYVILPFMENHDLLTFVRDISVTLTLHDVIKYGADIANGMAYLSQLRCVHRDLSARNCMLDLNHKVKVADFGLCRDVYERGYYKCDQKQKLPIRWMAIESIAVGSYSSKSDVVSHSHVW</sequence>
<feature type="non-terminal residue" evidence="9">
    <location>
        <position position="1"/>
    </location>
</feature>
<gene>
    <name evidence="9" type="ORF">GSLYS_00003010001</name>
</gene>
<evidence type="ECO:0000256" key="6">
    <source>
        <dbReference type="PROSITE-ProRule" id="PRU10141"/>
    </source>
</evidence>
<keyword evidence="7" id="KW-0812">Transmembrane</keyword>
<dbReference type="EMBL" id="CAXITT010000039">
    <property type="protein sequence ID" value="CAL1528840.1"/>
    <property type="molecule type" value="Genomic_DNA"/>
</dbReference>
<dbReference type="InterPro" id="IPR000719">
    <property type="entry name" value="Prot_kinase_dom"/>
</dbReference>
<keyword evidence="5" id="KW-0479">Metal-binding</keyword>
<comment type="catalytic activity">
    <reaction evidence="2">
        <text>L-tyrosyl-[protein] + ATP = O-phospho-L-tyrosyl-[protein] + ADP + H(+)</text>
        <dbReference type="Rhea" id="RHEA:10596"/>
        <dbReference type="Rhea" id="RHEA-COMP:10136"/>
        <dbReference type="Rhea" id="RHEA-COMP:20101"/>
        <dbReference type="ChEBI" id="CHEBI:15378"/>
        <dbReference type="ChEBI" id="CHEBI:30616"/>
        <dbReference type="ChEBI" id="CHEBI:46858"/>
        <dbReference type="ChEBI" id="CHEBI:61978"/>
        <dbReference type="ChEBI" id="CHEBI:456216"/>
        <dbReference type="EC" id="2.7.10.1"/>
    </reaction>
</comment>
<dbReference type="GO" id="GO:0043235">
    <property type="term" value="C:receptor complex"/>
    <property type="evidence" value="ECO:0007669"/>
    <property type="project" value="TreeGrafter"/>
</dbReference>
<dbReference type="GO" id="GO:0004714">
    <property type="term" value="F:transmembrane receptor protein tyrosine kinase activity"/>
    <property type="evidence" value="ECO:0007669"/>
    <property type="project" value="UniProtKB-EC"/>
</dbReference>
<keyword evidence="4 6" id="KW-0067">ATP-binding</keyword>
<dbReference type="PROSITE" id="PS00109">
    <property type="entry name" value="PROTEIN_KINASE_TYR"/>
    <property type="match status" value="1"/>
</dbReference>
<dbReference type="PRINTS" id="PR00109">
    <property type="entry name" value="TYRKINASE"/>
</dbReference>
<name>A0AAV2H5F9_LYMST</name>
<organism evidence="9 10">
    <name type="scientific">Lymnaea stagnalis</name>
    <name type="common">Great pond snail</name>
    <name type="synonym">Helix stagnalis</name>
    <dbReference type="NCBI Taxonomy" id="6523"/>
    <lineage>
        <taxon>Eukaryota</taxon>
        <taxon>Metazoa</taxon>
        <taxon>Spiralia</taxon>
        <taxon>Lophotrochozoa</taxon>
        <taxon>Mollusca</taxon>
        <taxon>Gastropoda</taxon>
        <taxon>Heterobranchia</taxon>
        <taxon>Euthyneura</taxon>
        <taxon>Panpulmonata</taxon>
        <taxon>Hygrophila</taxon>
        <taxon>Lymnaeoidea</taxon>
        <taxon>Lymnaeidae</taxon>
        <taxon>Lymnaea</taxon>
    </lineage>
</organism>
<feature type="binding site" evidence="5">
    <location>
        <position position="266"/>
    </location>
    <ligand>
        <name>Mg(2+)</name>
        <dbReference type="ChEBI" id="CHEBI:18420"/>
    </ligand>
</feature>
<dbReference type="GO" id="GO:0007399">
    <property type="term" value="P:nervous system development"/>
    <property type="evidence" value="ECO:0007669"/>
    <property type="project" value="TreeGrafter"/>
</dbReference>
<dbReference type="PANTHER" id="PTHR24416:SF564">
    <property type="entry name" value="MACROPHAGE-STIMULATING PROTEIN RECEPTOR"/>
    <property type="match status" value="1"/>
</dbReference>
<keyword evidence="7" id="KW-1133">Transmembrane helix</keyword>
<reference evidence="9 10" key="1">
    <citation type="submission" date="2024-04" db="EMBL/GenBank/DDBJ databases">
        <authorList>
            <consortium name="Genoscope - CEA"/>
            <person name="William W."/>
        </authorList>
    </citation>
    <scope>NUCLEOTIDE SEQUENCE [LARGE SCALE GENOMIC DNA]</scope>
</reference>
<evidence type="ECO:0000256" key="5">
    <source>
        <dbReference type="PIRSR" id="PIRSR000615-3"/>
    </source>
</evidence>
<dbReference type="GO" id="GO:0016477">
    <property type="term" value="P:cell migration"/>
    <property type="evidence" value="ECO:0007669"/>
    <property type="project" value="TreeGrafter"/>
</dbReference>
<dbReference type="GO" id="GO:0005886">
    <property type="term" value="C:plasma membrane"/>
    <property type="evidence" value="ECO:0007669"/>
    <property type="project" value="TreeGrafter"/>
</dbReference>
<dbReference type="GO" id="GO:0007169">
    <property type="term" value="P:cell surface receptor protein tyrosine kinase signaling pathway"/>
    <property type="evidence" value="ECO:0007669"/>
    <property type="project" value="TreeGrafter"/>
</dbReference>
<evidence type="ECO:0000313" key="10">
    <source>
        <dbReference type="Proteomes" id="UP001497497"/>
    </source>
</evidence>
<dbReference type="InterPro" id="IPR008266">
    <property type="entry name" value="Tyr_kinase_AS"/>
</dbReference>
<feature type="binding site" evidence="6">
    <location>
        <position position="153"/>
    </location>
    <ligand>
        <name>ATP</name>
        <dbReference type="ChEBI" id="CHEBI:30616"/>
    </ligand>
</feature>
<dbReference type="Pfam" id="PF07714">
    <property type="entry name" value="PK_Tyr_Ser-Thr"/>
    <property type="match status" value="1"/>
</dbReference>
<dbReference type="InterPro" id="IPR011009">
    <property type="entry name" value="Kinase-like_dom_sf"/>
</dbReference>
<feature type="binding site" evidence="5">
    <location>
        <position position="253"/>
    </location>
    <ligand>
        <name>Mg(2+)</name>
        <dbReference type="ChEBI" id="CHEBI:18420"/>
    </ligand>
</feature>
<dbReference type="GO" id="GO:0005524">
    <property type="term" value="F:ATP binding"/>
    <property type="evidence" value="ECO:0007669"/>
    <property type="project" value="UniProtKB-UniRule"/>
</dbReference>
<feature type="transmembrane region" description="Helical" evidence="7">
    <location>
        <begin position="37"/>
        <end position="61"/>
    </location>
</feature>
<dbReference type="InterPro" id="IPR001245">
    <property type="entry name" value="Ser-Thr/Tyr_kinase_cat_dom"/>
</dbReference>
<evidence type="ECO:0000256" key="1">
    <source>
        <dbReference type="ARBA" id="ARBA00004167"/>
    </source>
</evidence>
<feature type="active site" description="Proton acceptor" evidence="3">
    <location>
        <position position="248"/>
    </location>
</feature>
<evidence type="ECO:0000256" key="3">
    <source>
        <dbReference type="PIRSR" id="PIRSR000615-1"/>
    </source>
</evidence>
<evidence type="ECO:0000256" key="4">
    <source>
        <dbReference type="PIRSR" id="PIRSR000615-2"/>
    </source>
</evidence>
<evidence type="ECO:0000313" key="9">
    <source>
        <dbReference type="EMBL" id="CAL1528840.1"/>
    </source>
</evidence>
<proteinExistence type="predicted"/>
<accession>A0AAV2H5F9</accession>
<dbReference type="Gene3D" id="3.30.200.20">
    <property type="entry name" value="Phosphorylase Kinase, domain 1"/>
    <property type="match status" value="1"/>
</dbReference>
<dbReference type="InterPro" id="IPR050122">
    <property type="entry name" value="RTK"/>
</dbReference>
<dbReference type="PANTHER" id="PTHR24416">
    <property type="entry name" value="TYROSINE-PROTEIN KINASE RECEPTOR"/>
    <property type="match status" value="1"/>
</dbReference>
<dbReference type="PROSITE" id="PS50011">
    <property type="entry name" value="PROTEIN_KINASE_DOM"/>
    <property type="match status" value="1"/>
</dbReference>
<evidence type="ECO:0000256" key="2">
    <source>
        <dbReference type="ARBA" id="ARBA00051243"/>
    </source>
</evidence>
<dbReference type="Proteomes" id="UP001497497">
    <property type="component" value="Unassembled WGS sequence"/>
</dbReference>
<dbReference type="InterPro" id="IPR017441">
    <property type="entry name" value="Protein_kinase_ATP_BS"/>
</dbReference>
<dbReference type="GO" id="GO:0046872">
    <property type="term" value="F:metal ion binding"/>
    <property type="evidence" value="ECO:0007669"/>
    <property type="project" value="UniProtKB-KW"/>
</dbReference>
<comment type="subcellular location">
    <subcellularLocation>
        <location evidence="1">Membrane</location>
        <topology evidence="1">Single-pass membrane protein</topology>
    </subcellularLocation>
</comment>
<keyword evidence="10" id="KW-1185">Reference proteome</keyword>
<dbReference type="PROSITE" id="PS00107">
    <property type="entry name" value="PROTEIN_KINASE_ATP"/>
    <property type="match status" value="1"/>
</dbReference>
<keyword evidence="4 6" id="KW-0547">Nucleotide-binding</keyword>
<keyword evidence="5" id="KW-0460">Magnesium</keyword>
<feature type="domain" description="Protein kinase" evidence="8">
    <location>
        <begin position="120"/>
        <end position="315"/>
    </location>
</feature>
<protein>
    <recommendedName>
        <fullName evidence="8">Protein kinase domain-containing protein</fullName>
    </recommendedName>
</protein>
<dbReference type="SUPFAM" id="SSF56112">
    <property type="entry name" value="Protein kinase-like (PK-like)"/>
    <property type="match status" value="1"/>
</dbReference>
<dbReference type="AlphaFoldDB" id="A0AAV2H5F9"/>
<evidence type="ECO:0000256" key="7">
    <source>
        <dbReference type="SAM" id="Phobius"/>
    </source>
</evidence>
<evidence type="ECO:0000259" key="8">
    <source>
        <dbReference type="PROSITE" id="PS50011"/>
    </source>
</evidence>
<keyword evidence="7" id="KW-0472">Membrane</keyword>
<comment type="caution">
    <text evidence="9">The sequence shown here is derived from an EMBL/GenBank/DDBJ whole genome shotgun (WGS) entry which is preliminary data.</text>
</comment>
<feature type="binding site" evidence="4">
    <location>
        <position position="252"/>
    </location>
    <ligand>
        <name>ATP</name>
        <dbReference type="ChEBI" id="CHEBI:30616"/>
    </ligand>
</feature>